<organism evidence="5 6">
    <name type="scientific">Actinomyces israelii</name>
    <dbReference type="NCBI Taxonomy" id="1659"/>
    <lineage>
        <taxon>Bacteria</taxon>
        <taxon>Bacillati</taxon>
        <taxon>Actinomycetota</taxon>
        <taxon>Actinomycetes</taxon>
        <taxon>Actinomycetales</taxon>
        <taxon>Actinomycetaceae</taxon>
        <taxon>Actinomyces</taxon>
    </lineage>
</organism>
<dbReference type="SMART" id="SM00870">
    <property type="entry name" value="Asparaginase"/>
    <property type="match status" value="1"/>
</dbReference>
<dbReference type="PROSITE" id="PS00917">
    <property type="entry name" value="ASN_GLN_ASE_2"/>
    <property type="match status" value="1"/>
</dbReference>
<feature type="domain" description="Asparaginase/glutaminase C-terminal" evidence="4">
    <location>
        <begin position="254"/>
        <end position="362"/>
    </location>
</feature>
<evidence type="ECO:0000313" key="6">
    <source>
        <dbReference type="Proteomes" id="UP001072034"/>
    </source>
</evidence>
<dbReference type="InterPro" id="IPR006034">
    <property type="entry name" value="Asparaginase/glutaminase-like"/>
</dbReference>
<dbReference type="PANTHER" id="PTHR11707">
    <property type="entry name" value="L-ASPARAGINASE"/>
    <property type="match status" value="1"/>
</dbReference>
<dbReference type="InterPro" id="IPR041725">
    <property type="entry name" value="L-asparaginase_I"/>
</dbReference>
<dbReference type="Gene3D" id="3.40.50.40">
    <property type="match status" value="1"/>
</dbReference>
<name>A0ABT4I8J7_9ACTO</name>
<dbReference type="PRINTS" id="PR00139">
    <property type="entry name" value="ASNGLNASE"/>
</dbReference>
<dbReference type="SFLD" id="SFLDS00057">
    <property type="entry name" value="Glutaminase/Asparaginase"/>
    <property type="match status" value="1"/>
</dbReference>
<dbReference type="InterPro" id="IPR027474">
    <property type="entry name" value="L-asparaginase_N"/>
</dbReference>
<accession>A0ABT4I8J7</accession>
<feature type="domain" description="L-asparaginase N-terminal" evidence="3">
    <location>
        <begin position="113"/>
        <end position="215"/>
    </location>
</feature>
<dbReference type="InterPro" id="IPR027475">
    <property type="entry name" value="Asparaginase/glutaminase_AS2"/>
</dbReference>
<dbReference type="PIRSF" id="PIRSF001220">
    <property type="entry name" value="L-ASNase_gatD"/>
    <property type="match status" value="1"/>
</dbReference>
<keyword evidence="6" id="KW-1185">Reference proteome</keyword>
<dbReference type="RefSeq" id="WP_268917546.1">
    <property type="nucleotide sequence ID" value="NZ_JAPTMY010000016.1"/>
</dbReference>
<dbReference type="Pfam" id="PF17763">
    <property type="entry name" value="Asparaginase_C"/>
    <property type="match status" value="1"/>
</dbReference>
<comment type="caution">
    <text evidence="5">The sequence shown here is derived from an EMBL/GenBank/DDBJ whole genome shotgun (WGS) entry which is preliminary data.</text>
</comment>
<proteinExistence type="predicted"/>
<dbReference type="Gene3D" id="3.40.50.1170">
    <property type="entry name" value="L-asparaginase, N-terminal domain"/>
    <property type="match status" value="1"/>
</dbReference>
<gene>
    <name evidence="5" type="ORF">OHJ16_08445</name>
</gene>
<dbReference type="InterPro" id="IPR040919">
    <property type="entry name" value="Asparaginase_C"/>
</dbReference>
<dbReference type="InterPro" id="IPR037152">
    <property type="entry name" value="L-asparaginase_N_sf"/>
</dbReference>
<feature type="compositionally biased region" description="Low complexity" evidence="2">
    <location>
        <begin position="85"/>
        <end position="107"/>
    </location>
</feature>
<evidence type="ECO:0000259" key="4">
    <source>
        <dbReference type="Pfam" id="PF17763"/>
    </source>
</evidence>
<sequence>MPIAPAPSVHIIYAGGTIGMVDSPDGLVPGADLGHWLAALLKGTDLEGRVSLAALDPLIDSANATPESWQAILNELRAHRVAGPTTGTAAGTEGTASAAGTETAESAQSPGGANAYVVLHGTDTMAYTSAALSYALTGFDRPVVVTGAQLPLGAVGSDAAPNVAGALRAATSGRVTGVALFFGHHLLAGNRATKTSTWGLESFASPCAAPLATAGAPWQWAPAPDAEWGQWDQRPAACTPGANRPRPLPYGHHDVVVVDLVPGITASRLRALLTPLPDAVILRAFGVGNVPSAQPGLTDVVADAVEAGTAVVVASQCHQAEVVLGRYETGDAIARAGAVGSGDMTLEATYAKVQFLLAQGLRGGELAARVGRSIAGELTEPHG</sequence>
<evidence type="ECO:0000259" key="3">
    <source>
        <dbReference type="Pfam" id="PF00710"/>
    </source>
</evidence>
<feature type="domain" description="L-asparaginase N-terminal" evidence="3">
    <location>
        <begin position="9"/>
        <end position="80"/>
    </location>
</feature>
<dbReference type="CDD" id="cd08963">
    <property type="entry name" value="L-asparaginase_I"/>
    <property type="match status" value="1"/>
</dbReference>
<dbReference type="InterPro" id="IPR027473">
    <property type="entry name" value="L-asparaginase_C"/>
</dbReference>
<dbReference type="EMBL" id="JAPTMY010000016">
    <property type="protein sequence ID" value="MCZ0858073.1"/>
    <property type="molecule type" value="Genomic_DNA"/>
</dbReference>
<dbReference type="PIRSF" id="PIRSF500176">
    <property type="entry name" value="L_ASNase"/>
    <property type="match status" value="1"/>
</dbReference>
<dbReference type="Proteomes" id="UP001072034">
    <property type="component" value="Unassembled WGS sequence"/>
</dbReference>
<evidence type="ECO:0000313" key="5">
    <source>
        <dbReference type="EMBL" id="MCZ0858073.1"/>
    </source>
</evidence>
<dbReference type="PANTHER" id="PTHR11707:SF28">
    <property type="entry name" value="60 KDA LYSOPHOSPHOLIPASE"/>
    <property type="match status" value="1"/>
</dbReference>
<evidence type="ECO:0000256" key="2">
    <source>
        <dbReference type="SAM" id="MobiDB-lite"/>
    </source>
</evidence>
<evidence type="ECO:0000256" key="1">
    <source>
        <dbReference type="PROSITE-ProRule" id="PRU10100"/>
    </source>
</evidence>
<dbReference type="SUPFAM" id="SSF53774">
    <property type="entry name" value="Glutaminase/Asparaginase"/>
    <property type="match status" value="1"/>
</dbReference>
<dbReference type="Pfam" id="PF00710">
    <property type="entry name" value="Asparaginase"/>
    <property type="match status" value="2"/>
</dbReference>
<dbReference type="PROSITE" id="PS51732">
    <property type="entry name" value="ASN_GLN_ASE_3"/>
    <property type="match status" value="1"/>
</dbReference>
<reference evidence="5" key="1">
    <citation type="submission" date="2022-10" db="EMBL/GenBank/DDBJ databases">
        <title>Genome sequence of Actinomyces israelii ATCC 10048.</title>
        <authorList>
            <person name="Watt R.M."/>
            <person name="Tong W.M."/>
        </authorList>
    </citation>
    <scope>NUCLEOTIDE SEQUENCE</scope>
    <source>
        <strain evidence="5">ATCC 10048</strain>
    </source>
</reference>
<protein>
    <submittedName>
        <fullName evidence="5">Asparaginase</fullName>
    </submittedName>
</protein>
<feature type="region of interest" description="Disordered" evidence="2">
    <location>
        <begin position="84"/>
        <end position="110"/>
    </location>
</feature>
<feature type="active site" evidence="1">
    <location>
        <position position="122"/>
    </location>
</feature>
<dbReference type="InterPro" id="IPR036152">
    <property type="entry name" value="Asp/glu_Ase-like_sf"/>
</dbReference>